<evidence type="ECO:0000313" key="3">
    <source>
        <dbReference type="Proteomes" id="UP001305606"/>
    </source>
</evidence>
<dbReference type="Gene3D" id="2.130.10.10">
    <property type="entry name" value="YVTN repeat-like/Quinoprotein amine dehydrogenase"/>
    <property type="match status" value="2"/>
</dbReference>
<dbReference type="InterPro" id="IPR011044">
    <property type="entry name" value="Quino_amine_DH_bsu"/>
</dbReference>
<dbReference type="PROSITE" id="PS50082">
    <property type="entry name" value="WD_REPEATS_2"/>
    <property type="match status" value="1"/>
</dbReference>
<dbReference type="Proteomes" id="UP001305606">
    <property type="component" value="Chromosome"/>
</dbReference>
<sequence length="452" mass="50846">MSIHPFYGVRVLAPAPERRRVRFRIFVVDYDVERRWHAELPADPGFFLSLLWQSADDGGGSLGDFLTWREPENDGWLAVNTRWFVDSVERVTVRNHPLSEGDWEHIDTLQEEGIHQRDDGWPDERLLVQADYEVQVTDRRWLEHLRPGLSWETGYYPDPTRRLRAEDAPHVPDLTEPDAVLTPFAGSDHSASLVALAFSDDGRFLAVTSEDGELAVYDTPNRSERLRMSPVSAGRDIMWVPGRHVVTLKEDEDDEVRPWAYDLDADTETDVPVEPGRVRSRTGCFRIEYGLGGRVDFVSGQSSPDRTVRLGDETSGRVRGVAFSADETRMFVAHNANVHVIEPASGRVLDTITVPGDRLNSLAASPDGAYLAVATEDWNDERTCTPDVYRVADRELIMRRPARDRAQAGIGARSLAWSPDGARLAVIVEDDIHLFRVGLPDEPPASLRLAQH</sequence>
<dbReference type="InterPro" id="IPR015943">
    <property type="entry name" value="WD40/YVTN_repeat-like_dom_sf"/>
</dbReference>
<name>A0ABY9VA01_9ACTN</name>
<dbReference type="SMART" id="SM00320">
    <property type="entry name" value="WD40"/>
    <property type="match status" value="3"/>
</dbReference>
<proteinExistence type="predicted"/>
<evidence type="ECO:0008006" key="4">
    <source>
        <dbReference type="Google" id="ProtNLM"/>
    </source>
</evidence>
<organism evidence="2 3">
    <name type="scientific">Streptomyces luomodiensis</name>
    <dbReference type="NCBI Taxonomy" id="3026192"/>
    <lineage>
        <taxon>Bacteria</taxon>
        <taxon>Bacillati</taxon>
        <taxon>Actinomycetota</taxon>
        <taxon>Actinomycetes</taxon>
        <taxon>Kitasatosporales</taxon>
        <taxon>Streptomycetaceae</taxon>
        <taxon>Streptomyces</taxon>
    </lineage>
</organism>
<accession>A0ABY9VA01</accession>
<dbReference type="InterPro" id="IPR001680">
    <property type="entry name" value="WD40_rpt"/>
</dbReference>
<keyword evidence="1" id="KW-0853">WD repeat</keyword>
<dbReference type="RefSeq" id="WP_311039410.1">
    <property type="nucleotide sequence ID" value="NZ_CP117522.1"/>
</dbReference>
<protein>
    <recommendedName>
        <fullName evidence="4">WD40 repeat domain-containing protein</fullName>
    </recommendedName>
</protein>
<dbReference type="Pfam" id="PF00400">
    <property type="entry name" value="WD40"/>
    <property type="match status" value="1"/>
</dbReference>
<evidence type="ECO:0000256" key="1">
    <source>
        <dbReference type="PROSITE-ProRule" id="PRU00221"/>
    </source>
</evidence>
<dbReference type="PANTHER" id="PTHR19879:SF9">
    <property type="entry name" value="TRANSCRIPTION INITIATION FACTOR TFIID SUBUNIT 5"/>
    <property type="match status" value="1"/>
</dbReference>
<gene>
    <name evidence="2" type="ORF">PS467_39920</name>
</gene>
<dbReference type="EMBL" id="CP117522">
    <property type="protein sequence ID" value="WNF01078.1"/>
    <property type="molecule type" value="Genomic_DNA"/>
</dbReference>
<reference evidence="2 3" key="1">
    <citation type="submission" date="2023-02" db="EMBL/GenBank/DDBJ databases">
        <title>Streptomyces sp. SCA4-21 with antifungal activity against Fusarium oxysporum f. sp. cubense, Streptomyces sp. SCA2-17 with antifungal activity against Fusarium oxysporum f. sp. cubense.</title>
        <authorList>
            <person name="Qi D."/>
        </authorList>
    </citation>
    <scope>NUCLEOTIDE SEQUENCE [LARGE SCALE GENOMIC DNA]</scope>
    <source>
        <strain evidence="2 3">SCA4-21</strain>
    </source>
</reference>
<evidence type="ECO:0000313" key="2">
    <source>
        <dbReference type="EMBL" id="WNF01078.1"/>
    </source>
</evidence>
<keyword evidence="3" id="KW-1185">Reference proteome</keyword>
<dbReference type="PANTHER" id="PTHR19879">
    <property type="entry name" value="TRANSCRIPTION INITIATION FACTOR TFIID"/>
    <property type="match status" value="1"/>
</dbReference>
<dbReference type="SUPFAM" id="SSF50969">
    <property type="entry name" value="YVTN repeat-like/Quinoprotein amine dehydrogenase"/>
    <property type="match status" value="1"/>
</dbReference>
<feature type="repeat" description="WD" evidence="1">
    <location>
        <begin position="186"/>
        <end position="227"/>
    </location>
</feature>